<organism evidence="1 2">
    <name type="scientific">Desulfosporosinus acidiphilus (strain DSM 22704 / JCM 16185 / SJ4)</name>
    <dbReference type="NCBI Taxonomy" id="646529"/>
    <lineage>
        <taxon>Bacteria</taxon>
        <taxon>Bacillati</taxon>
        <taxon>Bacillota</taxon>
        <taxon>Clostridia</taxon>
        <taxon>Eubacteriales</taxon>
        <taxon>Desulfitobacteriaceae</taxon>
        <taxon>Desulfosporosinus</taxon>
    </lineage>
</organism>
<dbReference type="InterPro" id="IPR036280">
    <property type="entry name" value="Multihaem_cyt_sf"/>
</dbReference>
<dbReference type="Proteomes" id="UP000002892">
    <property type="component" value="Chromosome"/>
</dbReference>
<protein>
    <submittedName>
        <fullName evidence="1">Putative redox-active protein (C_GCAxxG_C_C)</fullName>
    </submittedName>
</protein>
<dbReference type="eggNOG" id="ENOG5032ZHX">
    <property type="taxonomic scope" value="Bacteria"/>
</dbReference>
<keyword evidence="2" id="KW-1185">Reference proteome</keyword>
<gene>
    <name evidence="1" type="ordered locus">Desaci_2704</name>
</gene>
<dbReference type="HOGENOM" id="CLU_091283_4_0_9"/>
<dbReference type="InterPro" id="IPR010181">
    <property type="entry name" value="CGCAxxGCC_motif"/>
</dbReference>
<dbReference type="EMBL" id="CP003639">
    <property type="protein sequence ID" value="AFM41636.1"/>
    <property type="molecule type" value="Genomic_DNA"/>
</dbReference>
<dbReference type="AlphaFoldDB" id="I4D762"/>
<sequence length="149" mass="16030">MPADAFRMFQLAAQGFCCSQIMLILGLDTLGKENPDLIKAMHGLCGGIGRSGKTCGALTGGACLIGLNAGKGNPGEFGHPKINMMLRELLEWFEDVHGNTDCEGILDQSLDEGNEYPVRCGNIVSATLNKVEEILAAYSEDIESEEEDY</sequence>
<dbReference type="SUPFAM" id="SSF48695">
    <property type="entry name" value="Multiheme cytochromes"/>
    <property type="match status" value="1"/>
</dbReference>
<proteinExistence type="predicted"/>
<dbReference type="KEGG" id="dai:Desaci_2704"/>
<evidence type="ECO:0000313" key="2">
    <source>
        <dbReference type="Proteomes" id="UP000002892"/>
    </source>
</evidence>
<accession>I4D762</accession>
<reference evidence="1 2" key="1">
    <citation type="journal article" date="2012" name="J. Bacteriol.">
        <title>Complete genome sequences of Desulfosporosinus orientis DSM765T, Desulfosporosinus youngiae DSM17734T, Desulfosporosinus meridiei DSM13257T, and Desulfosporosinus acidiphilus DSM22704T.</title>
        <authorList>
            <person name="Pester M."/>
            <person name="Brambilla E."/>
            <person name="Alazard D."/>
            <person name="Rattei T."/>
            <person name="Weinmaier T."/>
            <person name="Han J."/>
            <person name="Lucas S."/>
            <person name="Lapidus A."/>
            <person name="Cheng J.F."/>
            <person name="Goodwin L."/>
            <person name="Pitluck S."/>
            <person name="Peters L."/>
            <person name="Ovchinnikova G."/>
            <person name="Teshima H."/>
            <person name="Detter J.C."/>
            <person name="Han C.S."/>
            <person name="Tapia R."/>
            <person name="Land M.L."/>
            <person name="Hauser L."/>
            <person name="Kyrpides N.C."/>
            <person name="Ivanova N.N."/>
            <person name="Pagani I."/>
            <person name="Huntmann M."/>
            <person name="Wei C.L."/>
            <person name="Davenport K.W."/>
            <person name="Daligault H."/>
            <person name="Chain P.S."/>
            <person name="Chen A."/>
            <person name="Mavromatis K."/>
            <person name="Markowitz V."/>
            <person name="Szeto E."/>
            <person name="Mikhailova N."/>
            <person name="Pati A."/>
            <person name="Wagner M."/>
            <person name="Woyke T."/>
            <person name="Ollivier B."/>
            <person name="Klenk H.P."/>
            <person name="Spring S."/>
            <person name="Loy A."/>
        </authorList>
    </citation>
    <scope>NUCLEOTIDE SEQUENCE [LARGE SCALE GENOMIC DNA]</scope>
    <source>
        <strain evidence="2">DSM 22704 / JCM 16185 / SJ4</strain>
    </source>
</reference>
<dbReference type="Pfam" id="PF09719">
    <property type="entry name" value="C_GCAxxG_C_C"/>
    <property type="match status" value="1"/>
</dbReference>
<dbReference type="NCBIfam" id="NF045669">
    <property type="entry name" value="DVU1555_fam_CGA"/>
    <property type="match status" value="1"/>
</dbReference>
<dbReference type="STRING" id="646529.Desaci_2704"/>
<evidence type="ECO:0000313" key="1">
    <source>
        <dbReference type="EMBL" id="AFM41636.1"/>
    </source>
</evidence>
<dbReference type="OrthoDB" id="163426at2"/>
<name>I4D762_DESAJ</name>
<dbReference type="RefSeq" id="WP_014827631.1">
    <property type="nucleotide sequence ID" value="NC_018068.1"/>
</dbReference>